<feature type="compositionally biased region" description="Basic residues" evidence="1">
    <location>
        <begin position="63"/>
        <end position="75"/>
    </location>
</feature>
<evidence type="ECO:0000313" key="3">
    <source>
        <dbReference type="EMBL" id="GGN56591.1"/>
    </source>
</evidence>
<keyword evidence="4" id="KW-1185">Reference proteome</keyword>
<dbReference type="Proteomes" id="UP000600365">
    <property type="component" value="Unassembled WGS sequence"/>
</dbReference>
<name>A0A917XXI9_9ACTN</name>
<dbReference type="AlphaFoldDB" id="A0A917XXI9"/>
<keyword evidence="2" id="KW-0812">Transmembrane</keyword>
<feature type="compositionally biased region" description="Low complexity" evidence="1">
    <location>
        <begin position="172"/>
        <end position="195"/>
    </location>
</feature>
<keyword evidence="2" id="KW-1133">Transmembrane helix</keyword>
<organism evidence="3 4">
    <name type="scientific">Streptomyces albiflavescens</name>
    <dbReference type="NCBI Taxonomy" id="1623582"/>
    <lineage>
        <taxon>Bacteria</taxon>
        <taxon>Bacillati</taxon>
        <taxon>Actinomycetota</taxon>
        <taxon>Actinomycetes</taxon>
        <taxon>Kitasatosporales</taxon>
        <taxon>Streptomycetaceae</taxon>
        <taxon>Streptomyces</taxon>
    </lineage>
</organism>
<evidence type="ECO:0000313" key="4">
    <source>
        <dbReference type="Proteomes" id="UP000600365"/>
    </source>
</evidence>
<evidence type="ECO:0000256" key="2">
    <source>
        <dbReference type="SAM" id="Phobius"/>
    </source>
</evidence>
<gene>
    <name evidence="3" type="ORF">GCM10011579_017850</name>
</gene>
<feature type="compositionally biased region" description="Acidic residues" evidence="1">
    <location>
        <begin position="41"/>
        <end position="58"/>
    </location>
</feature>
<proteinExistence type="predicted"/>
<dbReference type="EMBL" id="BMMM01000002">
    <property type="protein sequence ID" value="GGN56591.1"/>
    <property type="molecule type" value="Genomic_DNA"/>
</dbReference>
<reference evidence="3 4" key="1">
    <citation type="journal article" date="2014" name="Int. J. Syst. Evol. Microbiol.">
        <title>Complete genome sequence of Corynebacterium casei LMG S-19264T (=DSM 44701T), isolated from a smear-ripened cheese.</title>
        <authorList>
            <consortium name="US DOE Joint Genome Institute (JGI-PGF)"/>
            <person name="Walter F."/>
            <person name="Albersmeier A."/>
            <person name="Kalinowski J."/>
            <person name="Ruckert C."/>
        </authorList>
    </citation>
    <scope>NUCLEOTIDE SEQUENCE [LARGE SCALE GENOMIC DNA]</scope>
    <source>
        <strain evidence="3 4">CGMCC 4.7111</strain>
    </source>
</reference>
<feature type="compositionally biased region" description="Basic residues" evidence="1">
    <location>
        <begin position="96"/>
        <end position="105"/>
    </location>
</feature>
<feature type="transmembrane region" description="Helical" evidence="2">
    <location>
        <begin position="111"/>
        <end position="131"/>
    </location>
</feature>
<feature type="region of interest" description="Disordered" evidence="1">
    <location>
        <begin position="138"/>
        <end position="253"/>
    </location>
</feature>
<feature type="region of interest" description="Disordered" evidence="1">
    <location>
        <begin position="32"/>
        <end position="105"/>
    </location>
</feature>
<accession>A0A917XXI9</accession>
<sequence length="259" mass="26245">MDYCLPCRRHLNGALACPGCGTPVEELHAHAEEADARPETDVDAADDDAYHDEGDDADERPGRAARRRDRGRGRGRGAEAPGGPEGPDAPGGASRRDRKAAAHRRRRRRTLLIVAGFVLAAGGLSLAELGIDAPGLSPKPAAAGDESADGSTSSDAKETARPQGDTSGAGGASPTDSPGASASPSGSGSPSASASGKDKKTEDEESAATGTTPGRPTSAPTRTTAPETTAPATSAPTTSVPTPDPAPSETCNRFLWWCT</sequence>
<keyword evidence="2" id="KW-0472">Membrane</keyword>
<feature type="compositionally biased region" description="Low complexity" evidence="1">
    <location>
        <begin position="207"/>
        <end position="241"/>
    </location>
</feature>
<feature type="compositionally biased region" description="Low complexity" evidence="1">
    <location>
        <begin position="78"/>
        <end position="93"/>
    </location>
</feature>
<comment type="caution">
    <text evidence="3">The sequence shown here is derived from an EMBL/GenBank/DDBJ whole genome shotgun (WGS) entry which is preliminary data.</text>
</comment>
<dbReference type="RefSeq" id="WP_189185298.1">
    <property type="nucleotide sequence ID" value="NZ_BMMM01000002.1"/>
</dbReference>
<protein>
    <submittedName>
        <fullName evidence="3">Uncharacterized protein</fullName>
    </submittedName>
</protein>
<evidence type="ECO:0000256" key="1">
    <source>
        <dbReference type="SAM" id="MobiDB-lite"/>
    </source>
</evidence>